<evidence type="ECO:0000313" key="4">
    <source>
        <dbReference type="Proteomes" id="UP000029445"/>
    </source>
</evidence>
<dbReference type="GeneID" id="88176993"/>
<reference evidence="3 4" key="1">
    <citation type="journal article" date="2011" name="MBio">
        <title>Genome variation in Cryptococcus gattii, an emerging pathogen of immunocompetent hosts.</title>
        <authorList>
            <person name="D'Souza C.A."/>
            <person name="Kronstad J.W."/>
            <person name="Taylor G."/>
            <person name="Warren R."/>
            <person name="Yuen M."/>
            <person name="Hu G."/>
            <person name="Jung W.H."/>
            <person name="Sham A."/>
            <person name="Kidd S.E."/>
            <person name="Tangen K."/>
            <person name="Lee N."/>
            <person name="Zeilmaker T."/>
            <person name="Sawkins J."/>
            <person name="McVicker G."/>
            <person name="Shah S."/>
            <person name="Gnerre S."/>
            <person name="Griggs A."/>
            <person name="Zeng Q."/>
            <person name="Bartlett K."/>
            <person name="Li W."/>
            <person name="Wang X."/>
            <person name="Heitman J."/>
            <person name="Stajich J.E."/>
            <person name="Fraser J.A."/>
            <person name="Meyer W."/>
            <person name="Carter D."/>
            <person name="Schein J."/>
            <person name="Krzywinski M."/>
            <person name="Kwon-Chung K.J."/>
            <person name="Varma A."/>
            <person name="Wang J."/>
            <person name="Brunham R."/>
            <person name="Fyfe M."/>
            <person name="Ouellette B.F."/>
            <person name="Siddiqui A."/>
            <person name="Marra M."/>
            <person name="Jones S."/>
            <person name="Holt R."/>
            <person name="Birren B.W."/>
            <person name="Galagan J.E."/>
            <person name="Cuomo C.A."/>
        </authorList>
    </citation>
    <scope>NUCLEOTIDE SEQUENCE [LARGE SCALE GENOMIC DNA]</scope>
    <source>
        <strain evidence="3 4">R265</strain>
    </source>
</reference>
<evidence type="ECO:0000259" key="2">
    <source>
        <dbReference type="Pfam" id="PF19189"/>
    </source>
</evidence>
<dbReference type="VEuPathDB" id="FungiDB:CNBG_0772"/>
<feature type="compositionally biased region" description="Low complexity" evidence="1">
    <location>
        <begin position="231"/>
        <end position="248"/>
    </location>
</feature>
<dbReference type="PANTHER" id="PTHR39468">
    <property type="entry name" value="CHROMOSOME 7, WHOLE GENOME SHOTGUN SEQUENCE"/>
    <property type="match status" value="1"/>
</dbReference>
<dbReference type="InterPro" id="IPR040009">
    <property type="entry name" value="Mtf2/C5D6.12-like"/>
</dbReference>
<dbReference type="InterPro" id="IPR043837">
    <property type="entry name" value="Mtf2-like_C"/>
</dbReference>
<proteinExistence type="predicted"/>
<gene>
    <name evidence="3" type="ORF">CNBG_0772</name>
</gene>
<protein>
    <recommendedName>
        <fullName evidence="2">Mtf2-like C-terminal domain-containing protein</fullName>
    </recommendedName>
</protein>
<dbReference type="STRING" id="294750.A0A095C5A1"/>
<keyword evidence="4" id="KW-1185">Reference proteome</keyword>
<sequence length="428" mass="48503">MPSSRPELRNILTASRRIPRAPFRPLSTSAPILRPTDEESHFTRAPKTTPEKSQTDSLQHTQFNDLWSQLHQEWPKQSTNKNSPQSISSFLDLSSSNVIPRPLRGARSRMARSSGVTPPEADVFNEVISSILTSFPSAPSDPFLATKSGVTGYGSNEWGDGAKQLRTIFDRNRSEDDNLEEYEMLAEEMDMVSSDLELVEWAKKRVFTPIDSLKSDEGTEKVMTSVEDESSATASATPESSQSATTSSHQNTYKAPANLLPLLTFSPVYPKILARVLKTLRENFNSPHLVLALFHHAQTSSVESYLFGCLTGAYNEVLTCRWESFRDLDGVQRGIREMEMMGIKWDKDTNRLVSRVVDEAGREILQGGRWGEDALQTLQQLERKLESDVVEEERYHEFERKKRKRERERRESGADGEQWEAERALSML</sequence>
<dbReference type="Proteomes" id="UP000029445">
    <property type="component" value="Chromosome 2"/>
</dbReference>
<reference evidence="3 4" key="2">
    <citation type="journal article" date="2018" name="Proc. Natl. Acad. Sci.">
        <title>RNAi is a critical determinant of centromere evolution in closely related fungi.</title>
        <authorList>
            <person name="Yadav V."/>
            <person name="Sun S."/>
            <person name="Billmyre R.B."/>
            <person name="Thimmappa B.C."/>
            <person name="Shea T."/>
            <person name="Lintner R."/>
            <person name="Bakkeren G."/>
            <person name="Cuomo C.A."/>
            <person name="Heitman J."/>
            <person name="Sanyal K."/>
        </authorList>
    </citation>
    <scope>NUCLEOTIDE SEQUENCE [LARGE SCALE GENOMIC DNA]</scope>
    <source>
        <strain evidence="3 4">R265</strain>
    </source>
</reference>
<dbReference type="RefSeq" id="XP_062880909.1">
    <property type="nucleotide sequence ID" value="XM_063024839.1"/>
</dbReference>
<name>A0A095C5A1_CRYD2</name>
<dbReference type="Pfam" id="PF19189">
    <property type="entry name" value="Mtf2"/>
    <property type="match status" value="1"/>
</dbReference>
<feature type="region of interest" description="Disordered" evidence="1">
    <location>
        <begin position="217"/>
        <end position="250"/>
    </location>
</feature>
<feature type="domain" description="Mtf2-like C-terminal" evidence="2">
    <location>
        <begin position="180"/>
        <end position="386"/>
    </location>
</feature>
<dbReference type="PANTHER" id="PTHR39468:SF1">
    <property type="entry name" value="MTF2-LIKE C-TERMINAL DOMAIN-CONTAINING PROTEIN"/>
    <property type="match status" value="1"/>
</dbReference>
<evidence type="ECO:0000313" key="3">
    <source>
        <dbReference type="EMBL" id="KGB74934.1"/>
    </source>
</evidence>
<evidence type="ECO:0000256" key="1">
    <source>
        <dbReference type="SAM" id="MobiDB-lite"/>
    </source>
</evidence>
<feature type="region of interest" description="Disordered" evidence="1">
    <location>
        <begin position="399"/>
        <end position="428"/>
    </location>
</feature>
<dbReference type="KEGG" id="cdeu:CNBG_0772"/>
<dbReference type="OMA" id="LARWGNE"/>
<dbReference type="OrthoDB" id="2444174at2759"/>
<organism evidence="3 4">
    <name type="scientific">Cryptococcus deuterogattii (strain R265)</name>
    <name type="common">Cryptococcus gattii VGII (strain R265)</name>
    <dbReference type="NCBI Taxonomy" id="294750"/>
    <lineage>
        <taxon>Eukaryota</taxon>
        <taxon>Fungi</taxon>
        <taxon>Dikarya</taxon>
        <taxon>Basidiomycota</taxon>
        <taxon>Agaricomycotina</taxon>
        <taxon>Tremellomycetes</taxon>
        <taxon>Tremellales</taxon>
        <taxon>Cryptococcaceae</taxon>
        <taxon>Cryptococcus</taxon>
        <taxon>Cryptococcus gattii species complex</taxon>
    </lineage>
</organism>
<dbReference type="GO" id="GO:0005739">
    <property type="term" value="C:mitochondrion"/>
    <property type="evidence" value="ECO:0007669"/>
    <property type="project" value="InterPro"/>
</dbReference>
<dbReference type="EMBL" id="CP025760">
    <property type="protein sequence ID" value="KGB74934.1"/>
    <property type="molecule type" value="Genomic_DNA"/>
</dbReference>
<accession>A0A095C5A1</accession>
<dbReference type="AlphaFoldDB" id="A0A095C5A1"/>
<feature type="region of interest" description="Disordered" evidence="1">
    <location>
        <begin position="1"/>
        <end position="58"/>
    </location>
</feature>
<dbReference type="HOGENOM" id="CLU_645600_0_0_1"/>